<dbReference type="InterPro" id="IPR019775">
    <property type="entry name" value="WD40_repeat_CS"/>
</dbReference>
<dbReference type="STRING" id="650164.K5V217"/>
<dbReference type="PROSITE" id="PS50294">
    <property type="entry name" value="WD_REPEATS_REGION"/>
    <property type="match status" value="1"/>
</dbReference>
<dbReference type="PROSITE" id="PS00678">
    <property type="entry name" value="WD_REPEATS_1"/>
    <property type="match status" value="1"/>
</dbReference>
<evidence type="ECO:0000313" key="5">
    <source>
        <dbReference type="Proteomes" id="UP000008370"/>
    </source>
</evidence>
<evidence type="ECO:0000256" key="3">
    <source>
        <dbReference type="PROSITE-ProRule" id="PRU00221"/>
    </source>
</evidence>
<keyword evidence="2" id="KW-0677">Repeat</keyword>
<evidence type="ECO:0000256" key="1">
    <source>
        <dbReference type="ARBA" id="ARBA00022574"/>
    </source>
</evidence>
<proteinExistence type="predicted"/>
<dbReference type="InterPro" id="IPR011047">
    <property type="entry name" value="Quinoprotein_ADH-like_sf"/>
</dbReference>
<feature type="repeat" description="WD" evidence="3">
    <location>
        <begin position="108"/>
        <end position="149"/>
    </location>
</feature>
<dbReference type="FunCoup" id="K5V217">
    <property type="interactions" value="164"/>
</dbReference>
<organism evidence="4 5">
    <name type="scientific">Phanerochaete carnosa (strain HHB-10118-sp)</name>
    <name type="common">White-rot fungus</name>
    <name type="synonym">Peniophora carnosa</name>
    <dbReference type="NCBI Taxonomy" id="650164"/>
    <lineage>
        <taxon>Eukaryota</taxon>
        <taxon>Fungi</taxon>
        <taxon>Dikarya</taxon>
        <taxon>Basidiomycota</taxon>
        <taxon>Agaricomycotina</taxon>
        <taxon>Agaricomycetes</taxon>
        <taxon>Polyporales</taxon>
        <taxon>Phanerochaetaceae</taxon>
        <taxon>Phanerochaete</taxon>
    </lineage>
</organism>
<dbReference type="InterPro" id="IPR001680">
    <property type="entry name" value="WD40_rpt"/>
</dbReference>
<dbReference type="SMART" id="SM00320">
    <property type="entry name" value="WD40"/>
    <property type="match status" value="7"/>
</dbReference>
<dbReference type="GeneID" id="18915867"/>
<dbReference type="Proteomes" id="UP000008370">
    <property type="component" value="Unassembled WGS sequence"/>
</dbReference>
<dbReference type="KEGG" id="pco:PHACADRAFT_253761"/>
<name>K5V217_PHACS</name>
<keyword evidence="1 3" id="KW-0853">WD repeat</keyword>
<dbReference type="EMBL" id="JH930471">
    <property type="protein sequence ID" value="EKM56561.1"/>
    <property type="molecule type" value="Genomic_DNA"/>
</dbReference>
<keyword evidence="5" id="KW-1185">Reference proteome</keyword>
<dbReference type="InterPro" id="IPR015943">
    <property type="entry name" value="WD40/YVTN_repeat-like_dom_sf"/>
</dbReference>
<gene>
    <name evidence="4" type="ORF">PHACADRAFT_253761</name>
</gene>
<dbReference type="RefSeq" id="XP_007394406.1">
    <property type="nucleotide sequence ID" value="XM_007394344.1"/>
</dbReference>
<feature type="repeat" description="WD" evidence="3">
    <location>
        <begin position="150"/>
        <end position="193"/>
    </location>
</feature>
<dbReference type="PROSITE" id="PS50082">
    <property type="entry name" value="WD_REPEATS_2"/>
    <property type="match status" value="2"/>
</dbReference>
<dbReference type="PANTHER" id="PTHR19848:SF8">
    <property type="entry name" value="F-BOX AND WD REPEAT DOMAIN CONTAINING 7"/>
    <property type="match status" value="1"/>
</dbReference>
<dbReference type="CDD" id="cd00200">
    <property type="entry name" value="WD40"/>
    <property type="match status" value="1"/>
</dbReference>
<dbReference type="AlphaFoldDB" id="K5V217"/>
<evidence type="ECO:0000256" key="2">
    <source>
        <dbReference type="ARBA" id="ARBA00022737"/>
    </source>
</evidence>
<evidence type="ECO:0000313" key="4">
    <source>
        <dbReference type="EMBL" id="EKM56561.1"/>
    </source>
</evidence>
<protein>
    <submittedName>
        <fullName evidence="4">Uncharacterized protein</fullName>
    </submittedName>
</protein>
<dbReference type="Pfam" id="PF00400">
    <property type="entry name" value="WD40"/>
    <property type="match status" value="3"/>
</dbReference>
<accession>K5V217</accession>
<dbReference type="InParanoid" id="K5V217"/>
<sequence length="405" mass="44374">MEDTISHERALAFTRRTITESILAEWPDAALDNAGRLEDGRVFTGPSEAEARPLKSKRLTFTDLRDTLKNCQCCAFSADGKLLAASFDSSDVLIWRLSDGLLVQRLHHQGHTDDVRDLSFSPVGYALISGSKDGTAIVWDTRHGRVLLRLEGHREPVRSTAYAPYGAIIATGSDGDDISVKIWDASSGAFLHSFDVDEMVYSLAFSPDGSCLCAELQTSCHIYDIHTFTSTVTLQHATGETLFSSMSHQGDRIVTVLSSGNPGQVKIWSTATGEELLTIDHPNKLSYPVAFSPDGAEVVAACEADTAAITYDSRTGQVRHVFKLTKPAYRAAYSPDGYYVAFGVEGGDVEVYDAKSATFIAKFDAREGSETLWRARFLSDSQTILARSDYGPLSLYNIQDVLRMR</sequence>
<dbReference type="OrthoDB" id="20669at2759"/>
<reference evidence="4 5" key="1">
    <citation type="journal article" date="2012" name="BMC Genomics">
        <title>Comparative genomics of the white-rot fungi, Phanerochaete carnosa and P. chrysosporium, to elucidate the genetic basis of the distinct wood types they colonize.</title>
        <authorList>
            <person name="Suzuki H."/>
            <person name="MacDonald J."/>
            <person name="Syed K."/>
            <person name="Salamov A."/>
            <person name="Hori C."/>
            <person name="Aerts A."/>
            <person name="Henrissat B."/>
            <person name="Wiebenga A."/>
            <person name="vanKuyk P.A."/>
            <person name="Barry K."/>
            <person name="Lindquist E."/>
            <person name="LaButti K."/>
            <person name="Lapidus A."/>
            <person name="Lucas S."/>
            <person name="Coutinho P."/>
            <person name="Gong Y."/>
            <person name="Samejima M."/>
            <person name="Mahadevan R."/>
            <person name="Abou-Zaid M."/>
            <person name="de Vries R.P."/>
            <person name="Igarashi K."/>
            <person name="Yadav J.S."/>
            <person name="Grigoriev I.V."/>
            <person name="Master E.R."/>
        </authorList>
    </citation>
    <scope>NUCLEOTIDE SEQUENCE [LARGE SCALE GENOMIC DNA]</scope>
    <source>
        <strain evidence="4 5">HHB-10118-sp</strain>
    </source>
</reference>
<dbReference type="HOGENOM" id="CLU_000288_57_36_1"/>
<dbReference type="Gene3D" id="2.130.10.10">
    <property type="entry name" value="YVTN repeat-like/Quinoprotein amine dehydrogenase"/>
    <property type="match status" value="2"/>
</dbReference>
<dbReference type="SUPFAM" id="SSF50998">
    <property type="entry name" value="Quinoprotein alcohol dehydrogenase-like"/>
    <property type="match status" value="1"/>
</dbReference>
<dbReference type="PANTHER" id="PTHR19848">
    <property type="entry name" value="WD40 REPEAT PROTEIN"/>
    <property type="match status" value="1"/>
</dbReference>